<dbReference type="Proteomes" id="UP000003947">
    <property type="component" value="Unassembled WGS sequence"/>
</dbReference>
<dbReference type="STRING" id="864069.MicloDRAFT_00051010"/>
<dbReference type="PATRIC" id="fig|864069.3.peg.5489"/>
<evidence type="ECO:0000313" key="2">
    <source>
        <dbReference type="Proteomes" id="UP000003947"/>
    </source>
</evidence>
<gene>
    <name evidence="1" type="ORF">MicloDRAFT_00051010</name>
</gene>
<dbReference type="AlphaFoldDB" id="I4YX23"/>
<dbReference type="RefSeq" id="WP_009764565.1">
    <property type="nucleotide sequence ID" value="NZ_CP141048.1"/>
</dbReference>
<dbReference type="EMBL" id="JH660645">
    <property type="protein sequence ID" value="EIM28515.1"/>
    <property type="molecule type" value="Genomic_DNA"/>
</dbReference>
<keyword evidence="2" id="KW-1185">Reference proteome</keyword>
<accession>I4YX23</accession>
<proteinExistence type="predicted"/>
<dbReference type="HOGENOM" id="CLU_2554474_0_0_5"/>
<name>I4YX23_9HYPH</name>
<protein>
    <submittedName>
        <fullName evidence="1">Uncharacterized protein</fullName>
    </submittedName>
</protein>
<reference evidence="1 2" key="1">
    <citation type="submission" date="2012-02" db="EMBL/GenBank/DDBJ databases">
        <title>Improved High-Quality Draft sequence of Microvirga sp. WSM3557.</title>
        <authorList>
            <consortium name="US DOE Joint Genome Institute"/>
            <person name="Lucas S."/>
            <person name="Han J."/>
            <person name="Lapidus A."/>
            <person name="Cheng J.-F."/>
            <person name="Goodwin L."/>
            <person name="Pitluck S."/>
            <person name="Peters L."/>
            <person name="Zhang X."/>
            <person name="Detter J.C."/>
            <person name="Han C."/>
            <person name="Tapia R."/>
            <person name="Land M."/>
            <person name="Hauser L."/>
            <person name="Kyrpides N."/>
            <person name="Ivanova N."/>
            <person name="Pagani I."/>
            <person name="Brau L."/>
            <person name="Yates R."/>
            <person name="O'Hara G."/>
            <person name="Rui T."/>
            <person name="Howieson J."/>
            <person name="Reeve W."/>
            <person name="Woyke T."/>
        </authorList>
    </citation>
    <scope>NUCLEOTIDE SEQUENCE [LARGE SCALE GENOMIC DNA]</scope>
    <source>
        <strain evidence="1 2">WSM3557</strain>
    </source>
</reference>
<evidence type="ECO:0000313" key="1">
    <source>
        <dbReference type="EMBL" id="EIM28515.1"/>
    </source>
</evidence>
<organism evidence="1 2">
    <name type="scientific">Microvirga lotononidis</name>
    <dbReference type="NCBI Taxonomy" id="864069"/>
    <lineage>
        <taxon>Bacteria</taxon>
        <taxon>Pseudomonadati</taxon>
        <taxon>Pseudomonadota</taxon>
        <taxon>Alphaproteobacteria</taxon>
        <taxon>Hyphomicrobiales</taxon>
        <taxon>Methylobacteriaceae</taxon>
        <taxon>Microvirga</taxon>
    </lineage>
</organism>
<sequence>MNKRLSMDKGAWQARFGPTRARRDYKAWRTIPIDSTKSMKFKAFPKAPCTADALESMDRAAIFALSTASSPFLEAGNSCPPI</sequence>